<name>A0AAV0ERN2_9ASTE</name>
<feature type="domain" description="Transposase MuDR plant" evidence="2">
    <location>
        <begin position="291"/>
        <end position="358"/>
    </location>
</feature>
<feature type="compositionally biased region" description="Acidic residues" evidence="1">
    <location>
        <begin position="153"/>
        <end position="190"/>
    </location>
</feature>
<feature type="domain" description="PB1-like" evidence="4">
    <location>
        <begin position="2"/>
        <end position="98"/>
    </location>
</feature>
<dbReference type="PANTHER" id="PTHR31973">
    <property type="entry name" value="POLYPROTEIN, PUTATIVE-RELATED"/>
    <property type="match status" value="1"/>
</dbReference>
<evidence type="ECO:0000259" key="4">
    <source>
        <dbReference type="Pfam" id="PF26130"/>
    </source>
</evidence>
<feature type="region of interest" description="Disordered" evidence="1">
    <location>
        <begin position="121"/>
        <end position="190"/>
    </location>
</feature>
<sequence length="573" mass="66006">MDHVSLTFWHGGLFRKQDNELVYLNGNSRTFEVDPDELCWFWLEELAKKCGTYNIIDEIFYLIPGLTFDKGLRRVYNDKEVLEMTEILMRFKSLDCYVLHGIDKEDLVLLLPSPLATEISTQPTIDGAPAFDGGEGERDCDSSRVGAENVVQNDDDDDEQGSIADLEDDEEDEPSNYFFEGDDEYLTGDDISDDEYRTAKERVKDCNSMLFELAQQLQKEAAEGKLGFQTEPPNCSAETNIPNVEEGCFSDYEGSEEEINTPPDTCDEDLTENRKKRTCDLVPTNTDFSVFEWKVGQRFATREDFKKAVTKYAILQGRNLTFVASNKKRQQRLGVRCVQDCPFRLYSSWDSRRATFSVKTVQKKHKCHRNMKKNKQLKSTWVSQQFLDVFKARPHWPAKEIIETVKRAYKVVIKRDFAYKVKYNAHKLLHGSMKDHYKKVGRYLEALKISSPRTELQLVTLPNNNNLTPIFQRLFICFEGLQNGWKEGCRKVICVDACFLKTFLGGQLMCAVGRDGNEQMYPIAWAVVEGENNLSWEWFFINLQKCLALGDGDDIAIISDEHQVHISIMIYQV</sequence>
<dbReference type="EMBL" id="CAMAPF010000938">
    <property type="protein sequence ID" value="CAH9125871.1"/>
    <property type="molecule type" value="Genomic_DNA"/>
</dbReference>
<dbReference type="Pfam" id="PF10551">
    <property type="entry name" value="MULE"/>
    <property type="match status" value="1"/>
</dbReference>
<protein>
    <recommendedName>
        <fullName evidence="7">Transposase MuDR plant domain-containing protein</fullName>
    </recommendedName>
</protein>
<evidence type="ECO:0000259" key="2">
    <source>
        <dbReference type="Pfam" id="PF03108"/>
    </source>
</evidence>
<gene>
    <name evidence="5" type="ORF">CEPIT_LOCUS27093</name>
</gene>
<dbReference type="Proteomes" id="UP001152523">
    <property type="component" value="Unassembled WGS sequence"/>
</dbReference>
<accession>A0AAV0ERN2</accession>
<dbReference type="Pfam" id="PF03108">
    <property type="entry name" value="DBD_Tnp_Mut"/>
    <property type="match status" value="1"/>
</dbReference>
<reference evidence="5" key="1">
    <citation type="submission" date="2022-07" db="EMBL/GenBank/DDBJ databases">
        <authorList>
            <person name="Macas J."/>
            <person name="Novak P."/>
            <person name="Neumann P."/>
        </authorList>
    </citation>
    <scope>NUCLEOTIDE SEQUENCE</scope>
</reference>
<dbReference type="AlphaFoldDB" id="A0AAV0ERN2"/>
<dbReference type="InterPro" id="IPR018289">
    <property type="entry name" value="MULE_transposase_dom"/>
</dbReference>
<dbReference type="InterPro" id="IPR004332">
    <property type="entry name" value="Transposase_MuDR"/>
</dbReference>
<feature type="domain" description="MULE transposase" evidence="3">
    <location>
        <begin position="492"/>
        <end position="564"/>
    </location>
</feature>
<evidence type="ECO:0000313" key="5">
    <source>
        <dbReference type="EMBL" id="CAH9125871.1"/>
    </source>
</evidence>
<evidence type="ECO:0008006" key="7">
    <source>
        <dbReference type="Google" id="ProtNLM"/>
    </source>
</evidence>
<comment type="caution">
    <text evidence="5">The sequence shown here is derived from an EMBL/GenBank/DDBJ whole genome shotgun (WGS) entry which is preliminary data.</text>
</comment>
<dbReference type="PANTHER" id="PTHR31973:SF197">
    <property type="entry name" value="SWIM-TYPE DOMAIN-CONTAINING PROTEIN"/>
    <property type="match status" value="1"/>
</dbReference>
<dbReference type="Pfam" id="PF26130">
    <property type="entry name" value="PB1-like"/>
    <property type="match status" value="1"/>
</dbReference>
<evidence type="ECO:0000259" key="3">
    <source>
        <dbReference type="Pfam" id="PF10551"/>
    </source>
</evidence>
<evidence type="ECO:0000313" key="6">
    <source>
        <dbReference type="Proteomes" id="UP001152523"/>
    </source>
</evidence>
<organism evidence="5 6">
    <name type="scientific">Cuscuta epithymum</name>
    <dbReference type="NCBI Taxonomy" id="186058"/>
    <lineage>
        <taxon>Eukaryota</taxon>
        <taxon>Viridiplantae</taxon>
        <taxon>Streptophyta</taxon>
        <taxon>Embryophyta</taxon>
        <taxon>Tracheophyta</taxon>
        <taxon>Spermatophyta</taxon>
        <taxon>Magnoliopsida</taxon>
        <taxon>eudicotyledons</taxon>
        <taxon>Gunneridae</taxon>
        <taxon>Pentapetalae</taxon>
        <taxon>asterids</taxon>
        <taxon>lamiids</taxon>
        <taxon>Solanales</taxon>
        <taxon>Convolvulaceae</taxon>
        <taxon>Cuscuteae</taxon>
        <taxon>Cuscuta</taxon>
        <taxon>Cuscuta subgen. Cuscuta</taxon>
    </lineage>
</organism>
<dbReference type="InterPro" id="IPR058594">
    <property type="entry name" value="PB1-like_dom_pln"/>
</dbReference>
<evidence type="ECO:0000256" key="1">
    <source>
        <dbReference type="SAM" id="MobiDB-lite"/>
    </source>
</evidence>
<proteinExistence type="predicted"/>
<keyword evidence="6" id="KW-1185">Reference proteome</keyword>